<keyword evidence="7" id="KW-1185">Reference proteome</keyword>
<proteinExistence type="predicted"/>
<evidence type="ECO:0000256" key="2">
    <source>
        <dbReference type="ARBA" id="ARBA00022722"/>
    </source>
</evidence>
<gene>
    <name evidence="6" type="ORF">GCM10011378_08070</name>
</gene>
<protein>
    <recommendedName>
        <fullName evidence="5">VRR-NUC domain-containing protein</fullName>
    </recommendedName>
</protein>
<dbReference type="Gene3D" id="3.40.1350.10">
    <property type="match status" value="1"/>
</dbReference>
<comment type="caution">
    <text evidence="6">The sequence shown here is derived from an EMBL/GenBank/DDBJ whole genome shotgun (WGS) entry which is preliminary data.</text>
</comment>
<evidence type="ECO:0000313" key="6">
    <source>
        <dbReference type="EMBL" id="GGG34028.1"/>
    </source>
</evidence>
<comment type="cofactor">
    <cofactor evidence="1">
        <name>Mg(2+)</name>
        <dbReference type="ChEBI" id="CHEBI:18420"/>
    </cofactor>
</comment>
<feature type="domain" description="VRR-NUC" evidence="5">
    <location>
        <begin position="79"/>
        <end position="127"/>
    </location>
</feature>
<dbReference type="Pfam" id="PF08774">
    <property type="entry name" value="VRR_NUC"/>
    <property type="match status" value="1"/>
</dbReference>
<evidence type="ECO:0000256" key="3">
    <source>
        <dbReference type="ARBA" id="ARBA00022801"/>
    </source>
</evidence>
<evidence type="ECO:0000259" key="5">
    <source>
        <dbReference type="Pfam" id="PF08774"/>
    </source>
</evidence>
<reference evidence="7" key="1">
    <citation type="journal article" date="2019" name="Int. J. Syst. Evol. Microbiol.">
        <title>The Global Catalogue of Microorganisms (GCM) 10K type strain sequencing project: providing services to taxonomists for standard genome sequencing and annotation.</title>
        <authorList>
            <consortium name="The Broad Institute Genomics Platform"/>
            <consortium name="The Broad Institute Genome Sequencing Center for Infectious Disease"/>
            <person name="Wu L."/>
            <person name="Ma J."/>
        </authorList>
    </citation>
    <scope>NUCLEOTIDE SEQUENCE [LARGE SCALE GENOMIC DNA]</scope>
    <source>
        <strain evidence="7">CGMCC 1.12990</strain>
    </source>
</reference>
<evidence type="ECO:0000256" key="4">
    <source>
        <dbReference type="SAM" id="MobiDB-lite"/>
    </source>
</evidence>
<accession>A0ABQ1WM45</accession>
<dbReference type="EMBL" id="BMGS01000002">
    <property type="protein sequence ID" value="GGG34028.1"/>
    <property type="molecule type" value="Genomic_DNA"/>
</dbReference>
<dbReference type="InterPro" id="IPR014883">
    <property type="entry name" value="VRR_NUC"/>
</dbReference>
<keyword evidence="2" id="KW-0540">Nuclease</keyword>
<keyword evidence="3" id="KW-0378">Hydrolase</keyword>
<evidence type="ECO:0000256" key="1">
    <source>
        <dbReference type="ARBA" id="ARBA00001946"/>
    </source>
</evidence>
<dbReference type="Proteomes" id="UP000601361">
    <property type="component" value="Unassembled WGS sequence"/>
</dbReference>
<feature type="region of interest" description="Disordered" evidence="4">
    <location>
        <begin position="1"/>
        <end position="43"/>
    </location>
</feature>
<name>A0ABQ1WM45_9BACT</name>
<feature type="compositionally biased region" description="Polar residues" evidence="4">
    <location>
        <begin position="11"/>
        <end position="23"/>
    </location>
</feature>
<organism evidence="6 7">
    <name type="scientific">Hymenobacter glacieicola</name>
    <dbReference type="NCBI Taxonomy" id="1562124"/>
    <lineage>
        <taxon>Bacteria</taxon>
        <taxon>Pseudomonadati</taxon>
        <taxon>Bacteroidota</taxon>
        <taxon>Cytophagia</taxon>
        <taxon>Cytophagales</taxon>
        <taxon>Hymenobacteraceae</taxon>
        <taxon>Hymenobacter</taxon>
    </lineage>
</organism>
<sequence>MTEKMTVAQFRASQQRTPASGTTPPDAGRSASRSKKKPSPTNSLTKSIITLLKLEGCTCWRQNNGAVYDANIGGYRAGSVTPGISDILGYHRATGRFLAVEVKTGRDKLSPEQEQFLQEVRRAGGFACEGRSLEQVRQEFTQWQKSLTAGLSSG</sequence>
<dbReference type="InterPro" id="IPR011856">
    <property type="entry name" value="tRNA_endonuc-like_dom_sf"/>
</dbReference>
<dbReference type="RefSeq" id="WP_188556538.1">
    <property type="nucleotide sequence ID" value="NZ_BMGS01000002.1"/>
</dbReference>
<evidence type="ECO:0000313" key="7">
    <source>
        <dbReference type="Proteomes" id="UP000601361"/>
    </source>
</evidence>